<feature type="region of interest" description="Disordered" evidence="1">
    <location>
        <begin position="124"/>
        <end position="180"/>
    </location>
</feature>
<proteinExistence type="predicted"/>
<keyword evidence="3" id="KW-1185">Reference proteome</keyword>
<comment type="caution">
    <text evidence="2">The sequence shown here is derived from an EMBL/GenBank/DDBJ whole genome shotgun (WGS) entry which is preliminary data.</text>
</comment>
<gene>
    <name evidence="2" type="ORF">EYF80_031349</name>
</gene>
<dbReference type="Proteomes" id="UP000314294">
    <property type="component" value="Unassembled WGS sequence"/>
</dbReference>
<sequence length="191" mass="20789">MVTSCFHWLPSQRFMLSTPTNQSGLGIIFTIRDNYREPRGCMTNSVELCPMPLGMPAVRGPEQGILLGECLWAPVTCKDQDVGSRTLGRAVGPIEWSQRSSKIFEWLCKLSNLIADKSAGPCARQSLSSTAANPPELSDRRQGSTLNQRRFPTQDAPSYGATTPVPSPSPSQPHWGCGSTVKDALRAPVMV</sequence>
<accession>A0A4Z2GXY1</accession>
<dbReference type="AlphaFoldDB" id="A0A4Z2GXY1"/>
<reference evidence="2 3" key="1">
    <citation type="submission" date="2019-03" db="EMBL/GenBank/DDBJ databases">
        <title>First draft genome of Liparis tanakae, snailfish: a comprehensive survey of snailfish specific genes.</title>
        <authorList>
            <person name="Kim W."/>
            <person name="Song I."/>
            <person name="Jeong J.-H."/>
            <person name="Kim D."/>
            <person name="Kim S."/>
            <person name="Ryu S."/>
            <person name="Song J.Y."/>
            <person name="Lee S.K."/>
        </authorList>
    </citation>
    <scope>NUCLEOTIDE SEQUENCE [LARGE SCALE GENOMIC DNA]</scope>
    <source>
        <tissue evidence="2">Muscle</tissue>
    </source>
</reference>
<name>A0A4Z2GXY1_9TELE</name>
<evidence type="ECO:0000256" key="1">
    <source>
        <dbReference type="SAM" id="MobiDB-lite"/>
    </source>
</evidence>
<protein>
    <submittedName>
        <fullName evidence="2">Uncharacterized protein</fullName>
    </submittedName>
</protein>
<organism evidence="2 3">
    <name type="scientific">Liparis tanakae</name>
    <name type="common">Tanaka's snailfish</name>
    <dbReference type="NCBI Taxonomy" id="230148"/>
    <lineage>
        <taxon>Eukaryota</taxon>
        <taxon>Metazoa</taxon>
        <taxon>Chordata</taxon>
        <taxon>Craniata</taxon>
        <taxon>Vertebrata</taxon>
        <taxon>Euteleostomi</taxon>
        <taxon>Actinopterygii</taxon>
        <taxon>Neopterygii</taxon>
        <taxon>Teleostei</taxon>
        <taxon>Neoteleostei</taxon>
        <taxon>Acanthomorphata</taxon>
        <taxon>Eupercaria</taxon>
        <taxon>Perciformes</taxon>
        <taxon>Cottioidei</taxon>
        <taxon>Cottales</taxon>
        <taxon>Liparidae</taxon>
        <taxon>Liparis</taxon>
    </lineage>
</organism>
<evidence type="ECO:0000313" key="3">
    <source>
        <dbReference type="Proteomes" id="UP000314294"/>
    </source>
</evidence>
<dbReference type="EMBL" id="SRLO01000378">
    <property type="protein sequence ID" value="TNN58458.1"/>
    <property type="molecule type" value="Genomic_DNA"/>
</dbReference>
<evidence type="ECO:0000313" key="2">
    <source>
        <dbReference type="EMBL" id="TNN58458.1"/>
    </source>
</evidence>